<keyword evidence="2" id="KW-1185">Reference proteome</keyword>
<comment type="caution">
    <text evidence="1">The sequence shown here is derived from an EMBL/GenBank/DDBJ whole genome shotgun (WGS) entry which is preliminary data.</text>
</comment>
<organism evidence="1 2">
    <name type="scientific">Actinomadura decatromicini</name>
    <dbReference type="NCBI Taxonomy" id="2604572"/>
    <lineage>
        <taxon>Bacteria</taxon>
        <taxon>Bacillati</taxon>
        <taxon>Actinomycetota</taxon>
        <taxon>Actinomycetes</taxon>
        <taxon>Streptosporangiales</taxon>
        <taxon>Thermomonosporaceae</taxon>
        <taxon>Actinomadura</taxon>
    </lineage>
</organism>
<dbReference type="AlphaFoldDB" id="A0A5D3FAU2"/>
<evidence type="ECO:0008006" key="3">
    <source>
        <dbReference type="Google" id="ProtNLM"/>
    </source>
</evidence>
<reference evidence="1 2" key="1">
    <citation type="submission" date="2019-08" db="EMBL/GenBank/DDBJ databases">
        <title>Actinomadura sp. nov. CYP1-5 isolated from mountain soil.</title>
        <authorList>
            <person name="Songsumanus A."/>
            <person name="Kuncharoen N."/>
            <person name="Kudo T."/>
            <person name="Yuki M."/>
            <person name="Igarashi Y."/>
            <person name="Tanasupawat S."/>
        </authorList>
    </citation>
    <scope>NUCLEOTIDE SEQUENCE [LARGE SCALE GENOMIC DNA]</scope>
    <source>
        <strain evidence="1 2">CYP1-5</strain>
    </source>
</reference>
<name>A0A5D3FAU2_9ACTN</name>
<evidence type="ECO:0000313" key="2">
    <source>
        <dbReference type="Proteomes" id="UP000323505"/>
    </source>
</evidence>
<sequence length="172" mass="18579">MNNGDVFCILATGSRHHEDAGLIGESLYEVIAGTGARNIVIRHGACPGGADQIFQEFCESEAAWFDREGRSLIVDPVPADWDFCGPDCPPRRHRVRKKPGDVFHPGVLDDYCPGAGPRRNLAMVEKLPRPDVAVGFPLGRSSGTENCLRAAKAAGIPVRRFTTRARRGGDAA</sequence>
<dbReference type="Proteomes" id="UP000323505">
    <property type="component" value="Unassembled WGS sequence"/>
</dbReference>
<accession>A0A5D3FAU2</accession>
<evidence type="ECO:0000313" key="1">
    <source>
        <dbReference type="EMBL" id="TYK45192.1"/>
    </source>
</evidence>
<dbReference type="RefSeq" id="WP_148765607.1">
    <property type="nucleotide sequence ID" value="NZ_VSRQ01000007.1"/>
</dbReference>
<protein>
    <recommendedName>
        <fullName evidence="3">DUF2493 domain-containing protein</fullName>
    </recommendedName>
</protein>
<gene>
    <name evidence="1" type="ORF">FXF68_31435</name>
</gene>
<dbReference type="EMBL" id="VSRQ01000007">
    <property type="protein sequence ID" value="TYK45192.1"/>
    <property type="molecule type" value="Genomic_DNA"/>
</dbReference>
<proteinExistence type="predicted"/>